<proteinExistence type="inferred from homology"/>
<reference evidence="5 6" key="1">
    <citation type="submission" date="2017-08" db="EMBL/GenBank/DDBJ databases">
        <authorList>
            <person name="de Groot N.N."/>
        </authorList>
    </citation>
    <scope>NUCLEOTIDE SEQUENCE [LARGE SCALE GENOMIC DNA]</scope>
    <source>
        <strain evidence="5 6">USBA 78</strain>
    </source>
</reference>
<evidence type="ECO:0000256" key="2">
    <source>
        <dbReference type="PROSITE-ProRule" id="PRU00285"/>
    </source>
</evidence>
<dbReference type="Gene3D" id="2.60.40.790">
    <property type="match status" value="1"/>
</dbReference>
<accession>A0A154KSN1</accession>
<gene>
    <name evidence="5" type="ORF">SAMN05428964_107164</name>
</gene>
<dbReference type="CDD" id="cd06470">
    <property type="entry name" value="ACD_IbpA-B_like"/>
    <property type="match status" value="1"/>
</dbReference>
<dbReference type="PANTHER" id="PTHR47062">
    <property type="match status" value="1"/>
</dbReference>
<sequence length="167" mass="18564">MSRISMFNSPLLLGFDQIERVLDQVSKTKAEGYPPYNIEQIGENHLRITVAVAGFAEDDLSVTTEDNQLIIRGKHQEDESNRIYIHRGIASRQFQRSFVLAEGIEVVGAHLDNGLLHVDLNRPVPEPVVREIAINSAKKKAVSSRTIDMTVDAENGADAVEDKSRKA</sequence>
<evidence type="ECO:0000259" key="4">
    <source>
        <dbReference type="PROSITE" id="PS01031"/>
    </source>
</evidence>
<feature type="domain" description="SHSP" evidence="4">
    <location>
        <begin position="27"/>
        <end position="137"/>
    </location>
</feature>
<dbReference type="InterPro" id="IPR037913">
    <property type="entry name" value="ACD_IbpA/B"/>
</dbReference>
<evidence type="ECO:0000256" key="3">
    <source>
        <dbReference type="RuleBase" id="RU003616"/>
    </source>
</evidence>
<comment type="similarity">
    <text evidence="2 3">Belongs to the small heat shock protein (HSP20) family.</text>
</comment>
<dbReference type="RefSeq" id="WP_062949777.1">
    <property type="nucleotide sequence ID" value="NZ_JALLPZ010000002.1"/>
</dbReference>
<dbReference type="AlphaFoldDB" id="A0A154KSN1"/>
<dbReference type="Pfam" id="PF00011">
    <property type="entry name" value="HSP20"/>
    <property type="match status" value="1"/>
</dbReference>
<evidence type="ECO:0000256" key="1">
    <source>
        <dbReference type="ARBA" id="ARBA00023016"/>
    </source>
</evidence>
<dbReference type="EMBL" id="OBMM01000007">
    <property type="protein sequence ID" value="SOC29503.1"/>
    <property type="molecule type" value="Genomic_DNA"/>
</dbReference>
<dbReference type="PANTHER" id="PTHR47062:SF1">
    <property type="entry name" value="SMALL HEAT SHOCK PROTEIN IBPA"/>
    <property type="match status" value="1"/>
</dbReference>
<keyword evidence="1" id="KW-0346">Stress response</keyword>
<dbReference type="InterPro" id="IPR002068">
    <property type="entry name" value="A-crystallin/Hsp20_dom"/>
</dbReference>
<dbReference type="PROSITE" id="PS01031">
    <property type="entry name" value="SHSP"/>
    <property type="match status" value="1"/>
</dbReference>
<dbReference type="SUPFAM" id="SSF49764">
    <property type="entry name" value="HSP20-like chaperones"/>
    <property type="match status" value="1"/>
</dbReference>
<evidence type="ECO:0000313" key="6">
    <source>
        <dbReference type="Proteomes" id="UP000219068"/>
    </source>
</evidence>
<evidence type="ECO:0000313" key="5">
    <source>
        <dbReference type="EMBL" id="SOC29503.1"/>
    </source>
</evidence>
<name>A0A154KSN1_9PROT</name>
<dbReference type="Proteomes" id="UP000219068">
    <property type="component" value="Unassembled WGS sequence"/>
</dbReference>
<protein>
    <submittedName>
        <fullName evidence="5">Molecular chaperone IbpA, HSP20 family</fullName>
    </submittedName>
</protein>
<organism evidence="5 6">
    <name type="scientific">Thalassospira xiamenensis</name>
    <dbReference type="NCBI Taxonomy" id="220697"/>
    <lineage>
        <taxon>Bacteria</taxon>
        <taxon>Pseudomonadati</taxon>
        <taxon>Pseudomonadota</taxon>
        <taxon>Alphaproteobacteria</taxon>
        <taxon>Rhodospirillales</taxon>
        <taxon>Thalassospiraceae</taxon>
        <taxon>Thalassospira</taxon>
    </lineage>
</organism>
<dbReference type="InterPro" id="IPR008978">
    <property type="entry name" value="HSP20-like_chaperone"/>
</dbReference>